<dbReference type="InterPro" id="IPR001021">
    <property type="entry name" value="Ribosomal_bL25_long"/>
</dbReference>
<name>A0A495A4F0_9BACI</name>
<evidence type="ECO:0000313" key="8">
    <source>
        <dbReference type="EMBL" id="RKQ34567.1"/>
    </source>
</evidence>
<dbReference type="EMBL" id="RBZP01000003">
    <property type="protein sequence ID" value="RKQ34567.1"/>
    <property type="molecule type" value="Genomic_DNA"/>
</dbReference>
<dbReference type="InterPro" id="IPR029751">
    <property type="entry name" value="Ribosomal_L25_dom"/>
</dbReference>
<reference evidence="8 9" key="1">
    <citation type="journal article" date="2016" name="Int. J. Syst. Evol. Microbiol.">
        <title>Oceanobacillus halophilus sp. nov., a novel moderately halophilic bacterium from a hypersaline lake.</title>
        <authorList>
            <person name="Amoozegar M.A."/>
            <person name="Bagheri M."/>
            <person name="Makhdoumi A."/>
            <person name="Nikou M.M."/>
            <person name="Fazeli S.A.S."/>
            <person name="Schumann P."/>
            <person name="Sproer C."/>
            <person name="Sanchez-Porro C."/>
            <person name="Ventosa A."/>
        </authorList>
    </citation>
    <scope>NUCLEOTIDE SEQUENCE [LARGE SCALE GENOMIC DNA]</scope>
    <source>
        <strain evidence="8 9">DSM 23996</strain>
    </source>
</reference>
<dbReference type="InterPro" id="IPR020930">
    <property type="entry name" value="Ribosomal_uL5_bac-type"/>
</dbReference>
<evidence type="ECO:0000256" key="1">
    <source>
        <dbReference type="ARBA" id="ARBA00022730"/>
    </source>
</evidence>
<evidence type="ECO:0000256" key="3">
    <source>
        <dbReference type="ARBA" id="ARBA00022980"/>
    </source>
</evidence>
<dbReference type="InterPro" id="IPR020056">
    <property type="entry name" value="Rbsml_bL25/Gln-tRNA_synth_N"/>
</dbReference>
<keyword evidence="4 5" id="KW-0687">Ribonucleoprotein</keyword>
<comment type="function">
    <text evidence="5">This is one of the proteins that binds to the 5S RNA in the ribosome where it forms part of the central protuberance.</text>
</comment>
<comment type="caution">
    <text evidence="8">The sequence shown here is derived from an EMBL/GenBank/DDBJ whole genome shotgun (WGS) entry which is preliminary data.</text>
</comment>
<dbReference type="GO" id="GO:0008097">
    <property type="term" value="F:5S rRNA binding"/>
    <property type="evidence" value="ECO:0007669"/>
    <property type="project" value="InterPro"/>
</dbReference>
<evidence type="ECO:0000313" key="9">
    <source>
        <dbReference type="Proteomes" id="UP000269301"/>
    </source>
</evidence>
<dbReference type="Gene3D" id="2.40.240.10">
    <property type="entry name" value="Ribosomal Protein L25, Chain P"/>
    <property type="match status" value="1"/>
</dbReference>
<dbReference type="RefSeq" id="WP_121203600.1">
    <property type="nucleotide sequence ID" value="NZ_RBZP01000003.1"/>
</dbReference>
<dbReference type="GO" id="GO:0003735">
    <property type="term" value="F:structural constituent of ribosome"/>
    <property type="evidence" value="ECO:0007669"/>
    <property type="project" value="InterPro"/>
</dbReference>
<proteinExistence type="inferred from homology"/>
<feature type="domain" description="Large ribosomal subunit protein bL25 L25" evidence="6">
    <location>
        <begin position="4"/>
        <end position="90"/>
    </location>
</feature>
<keyword evidence="1 5" id="KW-0699">rRNA-binding</keyword>
<evidence type="ECO:0000256" key="4">
    <source>
        <dbReference type="ARBA" id="ARBA00023274"/>
    </source>
</evidence>
<evidence type="ECO:0000256" key="2">
    <source>
        <dbReference type="ARBA" id="ARBA00022884"/>
    </source>
</evidence>
<dbReference type="AlphaFoldDB" id="A0A495A4F0"/>
<dbReference type="HAMAP" id="MF_01334">
    <property type="entry name" value="Ribosomal_bL25_CTC"/>
    <property type="match status" value="1"/>
</dbReference>
<evidence type="ECO:0000259" key="7">
    <source>
        <dbReference type="Pfam" id="PF14693"/>
    </source>
</evidence>
<dbReference type="InterPro" id="IPR020057">
    <property type="entry name" value="Ribosomal_bL25_b-dom"/>
</dbReference>
<dbReference type="Gene3D" id="2.170.120.20">
    <property type="entry name" value="Ribosomal protein L25, beta domain"/>
    <property type="match status" value="1"/>
</dbReference>
<gene>
    <name evidence="5" type="primary">rplY</name>
    <name evidence="5" type="synonym">ctc</name>
    <name evidence="8" type="ORF">D8M06_06490</name>
</gene>
<evidence type="ECO:0000256" key="5">
    <source>
        <dbReference type="HAMAP-Rule" id="MF_01334"/>
    </source>
</evidence>
<dbReference type="OrthoDB" id="9790002at2"/>
<comment type="similarity">
    <text evidence="5">Belongs to the bacterial ribosomal protein bL25 family. CTC subfamily.</text>
</comment>
<dbReference type="PANTHER" id="PTHR33284:SF1">
    <property type="entry name" value="RIBOSOMAL PROTEIN L25_GLN-TRNA SYNTHETASE, ANTI-CODON-BINDING DOMAIN-CONTAINING PROTEIN"/>
    <property type="match status" value="1"/>
</dbReference>
<comment type="subunit">
    <text evidence="5">Part of the 50S ribosomal subunit; part of the 5S rRNA/L5/L18/L25 subcomplex. Contacts the 5S rRNA. Binds to the 5S rRNA independently of L5 and L18.</text>
</comment>
<organism evidence="8 9">
    <name type="scientific">Oceanobacillus halophilus</name>
    <dbReference type="NCBI Taxonomy" id="930130"/>
    <lineage>
        <taxon>Bacteria</taxon>
        <taxon>Bacillati</taxon>
        <taxon>Bacillota</taxon>
        <taxon>Bacilli</taxon>
        <taxon>Bacillales</taxon>
        <taxon>Bacillaceae</taxon>
        <taxon>Oceanobacillus</taxon>
    </lineage>
</organism>
<keyword evidence="3 5" id="KW-0689">Ribosomal protein</keyword>
<dbReference type="CDD" id="cd00495">
    <property type="entry name" value="Ribosomal_L25_TL5_CTC"/>
    <property type="match status" value="1"/>
</dbReference>
<keyword evidence="2 5" id="KW-0694">RNA-binding</keyword>
<dbReference type="Pfam" id="PF01386">
    <property type="entry name" value="Ribosomal_L25p"/>
    <property type="match status" value="1"/>
</dbReference>
<protein>
    <recommendedName>
        <fullName evidence="5">Large ribosomal subunit protein bL25</fullName>
    </recommendedName>
    <alternativeName>
        <fullName evidence="5">General stress protein CTC</fullName>
    </alternativeName>
</protein>
<dbReference type="Pfam" id="PF14693">
    <property type="entry name" value="Ribosomal_TL5_C"/>
    <property type="match status" value="1"/>
</dbReference>
<dbReference type="SUPFAM" id="SSF50715">
    <property type="entry name" value="Ribosomal protein L25-like"/>
    <property type="match status" value="1"/>
</dbReference>
<dbReference type="GO" id="GO:0006412">
    <property type="term" value="P:translation"/>
    <property type="evidence" value="ECO:0007669"/>
    <property type="project" value="UniProtKB-UniRule"/>
</dbReference>
<sequence>MNTLVAQERKDFRKSILKKSRNEGKIPGIVYGNDIKTDSFFIKNTDLLKVIKRVGRNGIFSLDHSGKSTNVILRDYQTDPITRDILHVDFLQVDKHTEIDTSVSVILKGTSRGEKSGGMAKQFLHELDITAKADDIPDTIEIDITDFEIGHTVQIADMKKEYANCTINHEDEEAIVMIDFVKPETEEDEEEASEVEVSGV</sequence>
<dbReference type="Proteomes" id="UP000269301">
    <property type="component" value="Unassembled WGS sequence"/>
</dbReference>
<dbReference type="InterPro" id="IPR037121">
    <property type="entry name" value="Ribosomal_bL25_C"/>
</dbReference>
<accession>A0A495A4F0</accession>
<keyword evidence="9" id="KW-1185">Reference proteome</keyword>
<dbReference type="PANTHER" id="PTHR33284">
    <property type="entry name" value="RIBOSOMAL PROTEIN L25/GLN-TRNA SYNTHETASE, ANTI-CODON-BINDING DOMAIN-CONTAINING PROTEIN"/>
    <property type="match status" value="1"/>
</dbReference>
<evidence type="ECO:0000259" key="6">
    <source>
        <dbReference type="Pfam" id="PF01386"/>
    </source>
</evidence>
<dbReference type="GO" id="GO:0022625">
    <property type="term" value="C:cytosolic large ribosomal subunit"/>
    <property type="evidence" value="ECO:0007669"/>
    <property type="project" value="TreeGrafter"/>
</dbReference>
<dbReference type="InterPro" id="IPR011035">
    <property type="entry name" value="Ribosomal_bL25/Gln-tRNA_synth"/>
</dbReference>
<feature type="domain" description="Large ribosomal subunit protein bL25 beta" evidence="7">
    <location>
        <begin position="98"/>
        <end position="178"/>
    </location>
</feature>
<dbReference type="NCBIfam" id="TIGR00731">
    <property type="entry name" value="bL25_bact_ctc"/>
    <property type="match status" value="1"/>
</dbReference>